<sequence length="1150" mass="129320">MSSKKSRKRIVHDPEVLKAAMDDVKIKGFSMRKAAKFHNIPLTTLHDKLTGKRPIVPNRSLLTIGEEKRLVKWLLELFKCGFRKSNEEIRETARAIIAARDNSSESQEQVELPTRQWLNGFYSRHPELPSITTIDLRRKKEIISPSAVELWFKKFQATITSIDLTIFSSPSRIFNADEMGFDFDMKSNNVKACKGSKHSYYNACIAQAQVTVLTCCNAAGQYIPPLLIYPFKDTPRHSLLENFPEAFLQLSDNGLITSAFFSYWLKHIFIPSTNHLPKPILLLVDAHISHTSFLEISPICSQNNIILYCLLPHASDIIQPLNQAFLSTFKPAWSDALRQHVANTGKGVNLESFAGVLKSVWNKVTTPEIASDSFKAAGIFPLNPSKVIKSKKRWLKQAYSSKAEDDIPKSPCTFQVPSEAFTSSEAHESASPELQQSSTTPFPPESITFPDPTEFSTPCLPFKFEATCETSAYNATSQLTSTYIFSLDGSTSLASPEVTASPSPISAPGSYSDEQIDALKEHSYFIFEEMTKTELSMFFSRLAHSGNQIFPDSLREEKFQQFKALTHAIAQAFKVPEDPSHKAAQHHDTIFIVPTLEENELEENLSPETTPTLPSTLNGRHASKEKLSEKEEKEKKKTHTFHDIEVLKAAIEDVKTKGLSIRKAAKLHKIPLTTLHDKLTGKQPLVPRRSLLTQGEENRLVKWLNELFKCGFRKSNEEVRETARAIIAARNSNSGSQDEIELPTREWLIGFVTRHPELSLATPMSVVTKRPLVSPSAVELWFNKFRETINSIDPSILSSPNRVFNADEMGFDFDTKSNNVKACEGSKNVYEFQTSNKAQVTVLACCNAAGQYIPPLLIYPCKDTPTHNLLEHFPEALLQLSDNGLITSAFFFSWLKHIFIPSTKQLPKPILLLVDDHISHTSFLEISPICSQNNIILYCLLPHASDIIQPLNQTFLSTFKPAWSDALKQHVANTGKGVKLESFAGVLKSVWNKVATPEIASDSFRAAGIFPFNPSKIISNENLWLKQACSSEATGDGTPKLPKAAQDQDSILIVPTLVEKGQIEKSSHVTTATLPSGEELRLALKRKLTERDELEKKGLAKTLRDNEEKREEKRHRRLFKELRKIEKKKRKKEREKKEVEGEQSNKVTRQ</sequence>
<dbReference type="InterPro" id="IPR006600">
    <property type="entry name" value="HTH_CenpB_DNA-bd_dom"/>
</dbReference>
<gene>
    <name evidence="7" type="primary">LOC106063552</name>
</gene>
<dbReference type="InterPro" id="IPR007889">
    <property type="entry name" value="HTH_Psq"/>
</dbReference>
<feature type="region of interest" description="Disordered" evidence="4">
    <location>
        <begin position="600"/>
        <end position="638"/>
    </location>
</feature>
<evidence type="ECO:0000256" key="4">
    <source>
        <dbReference type="SAM" id="MobiDB-lite"/>
    </source>
</evidence>
<feature type="domain" description="HTH CENPB-type" evidence="5">
    <location>
        <begin position="54"/>
        <end position="131"/>
    </location>
</feature>
<dbReference type="Pfam" id="PF05225">
    <property type="entry name" value="HTH_psq"/>
    <property type="match status" value="1"/>
</dbReference>
<dbReference type="Proteomes" id="UP001165740">
    <property type="component" value="Chromosome 1"/>
</dbReference>
<name>A0A9U8E8L8_BIOGL</name>
<feature type="compositionally biased region" description="Basic residues" evidence="4">
    <location>
        <begin position="1125"/>
        <end position="1134"/>
    </location>
</feature>
<dbReference type="Pfam" id="PF03221">
    <property type="entry name" value="HTH_Tnp_Tc5"/>
    <property type="match status" value="1"/>
</dbReference>
<keyword evidence="6" id="KW-1185">Reference proteome</keyword>
<dbReference type="GO" id="GO:0005634">
    <property type="term" value="C:nucleus"/>
    <property type="evidence" value="ECO:0007669"/>
    <property type="project" value="UniProtKB-SubCell"/>
</dbReference>
<feature type="region of interest" description="Disordered" evidence="4">
    <location>
        <begin position="423"/>
        <end position="448"/>
    </location>
</feature>
<dbReference type="AlphaFoldDB" id="A0A9U8E8L8"/>
<dbReference type="Pfam" id="PF03184">
    <property type="entry name" value="DDE_1"/>
    <property type="match status" value="2"/>
</dbReference>
<dbReference type="RefSeq" id="XP_013076450.2">
    <property type="nucleotide sequence ID" value="XM_013220996.2"/>
</dbReference>
<organism evidence="6 7">
    <name type="scientific">Biomphalaria glabrata</name>
    <name type="common">Bloodfluke planorb</name>
    <name type="synonym">Freshwater snail</name>
    <dbReference type="NCBI Taxonomy" id="6526"/>
    <lineage>
        <taxon>Eukaryota</taxon>
        <taxon>Metazoa</taxon>
        <taxon>Spiralia</taxon>
        <taxon>Lophotrochozoa</taxon>
        <taxon>Mollusca</taxon>
        <taxon>Gastropoda</taxon>
        <taxon>Heterobranchia</taxon>
        <taxon>Euthyneura</taxon>
        <taxon>Panpulmonata</taxon>
        <taxon>Hygrophila</taxon>
        <taxon>Lymnaeoidea</taxon>
        <taxon>Planorbidae</taxon>
        <taxon>Biomphalaria</taxon>
    </lineage>
</organism>
<keyword evidence="2" id="KW-0238">DNA-binding</keyword>
<feature type="compositionally biased region" description="Basic and acidic residues" evidence="4">
    <location>
        <begin position="622"/>
        <end position="638"/>
    </location>
</feature>
<dbReference type="GeneID" id="106063552"/>
<dbReference type="PANTHER" id="PTHR19303">
    <property type="entry name" value="TRANSPOSON"/>
    <property type="match status" value="1"/>
</dbReference>
<proteinExistence type="predicted"/>
<feature type="domain" description="HTH CENPB-type" evidence="5">
    <location>
        <begin position="684"/>
        <end position="761"/>
    </location>
</feature>
<evidence type="ECO:0000256" key="1">
    <source>
        <dbReference type="ARBA" id="ARBA00004123"/>
    </source>
</evidence>
<reference evidence="7" key="1">
    <citation type="submission" date="2025-08" db="UniProtKB">
        <authorList>
            <consortium name="RefSeq"/>
        </authorList>
    </citation>
    <scope>IDENTIFICATION</scope>
</reference>
<protein>
    <submittedName>
        <fullName evidence="7">Uncharacterized protein LOC106063552 isoform X1</fullName>
    </submittedName>
</protein>
<dbReference type="KEGG" id="bgt:106062687"/>
<dbReference type="OrthoDB" id="10058523at2759"/>
<comment type="subcellular location">
    <subcellularLocation>
        <location evidence="1">Nucleus</location>
    </subcellularLocation>
</comment>
<keyword evidence="3" id="KW-0539">Nucleus</keyword>
<evidence type="ECO:0000313" key="7">
    <source>
        <dbReference type="RefSeq" id="XP_013076450.2"/>
    </source>
</evidence>
<dbReference type="PROSITE" id="PS51253">
    <property type="entry name" value="HTH_CENPB"/>
    <property type="match status" value="2"/>
</dbReference>
<dbReference type="PANTHER" id="PTHR19303:SF74">
    <property type="entry name" value="POGO TRANSPOSABLE ELEMENT WITH KRAB DOMAIN"/>
    <property type="match status" value="1"/>
</dbReference>
<dbReference type="Gene3D" id="1.10.10.60">
    <property type="entry name" value="Homeodomain-like"/>
    <property type="match status" value="2"/>
</dbReference>
<evidence type="ECO:0000256" key="3">
    <source>
        <dbReference type="ARBA" id="ARBA00023242"/>
    </source>
</evidence>
<dbReference type="InterPro" id="IPR009057">
    <property type="entry name" value="Homeodomain-like_sf"/>
</dbReference>
<evidence type="ECO:0000313" key="6">
    <source>
        <dbReference type="Proteomes" id="UP001165740"/>
    </source>
</evidence>
<evidence type="ECO:0000259" key="5">
    <source>
        <dbReference type="PROSITE" id="PS51253"/>
    </source>
</evidence>
<feature type="compositionally biased region" description="Low complexity" evidence="4">
    <location>
        <begin position="606"/>
        <end position="618"/>
    </location>
</feature>
<dbReference type="InterPro" id="IPR004875">
    <property type="entry name" value="DDE_SF_endonuclease_dom"/>
</dbReference>
<dbReference type="GO" id="GO:0003677">
    <property type="term" value="F:DNA binding"/>
    <property type="evidence" value="ECO:0007669"/>
    <property type="project" value="UniProtKB-KW"/>
</dbReference>
<evidence type="ECO:0000256" key="2">
    <source>
        <dbReference type="ARBA" id="ARBA00023125"/>
    </source>
</evidence>
<accession>A0A9U8E8L8</accession>
<feature type="compositionally biased region" description="Basic and acidic residues" evidence="4">
    <location>
        <begin position="1095"/>
        <end position="1111"/>
    </location>
</feature>
<feature type="region of interest" description="Disordered" evidence="4">
    <location>
        <begin position="1095"/>
        <end position="1150"/>
    </location>
</feature>
<dbReference type="SUPFAM" id="SSF46689">
    <property type="entry name" value="Homeodomain-like"/>
    <property type="match status" value="2"/>
</dbReference>
<dbReference type="InterPro" id="IPR050863">
    <property type="entry name" value="CenT-Element_Derived"/>
</dbReference>